<evidence type="ECO:0000313" key="4">
    <source>
        <dbReference type="Proteomes" id="UP000198806"/>
    </source>
</evidence>
<dbReference type="EMBL" id="FOWD01000023">
    <property type="protein sequence ID" value="SFO40827.1"/>
    <property type="molecule type" value="Genomic_DNA"/>
</dbReference>
<dbReference type="InterPro" id="IPR018490">
    <property type="entry name" value="cNMP-bd_dom_sf"/>
</dbReference>
<gene>
    <name evidence="3" type="ORF">SAMN04489757_12359</name>
</gene>
<dbReference type="InterPro" id="IPR014710">
    <property type="entry name" value="RmlC-like_jellyroll"/>
</dbReference>
<dbReference type="Proteomes" id="UP000198806">
    <property type="component" value="Unassembled WGS sequence"/>
</dbReference>
<dbReference type="SUPFAM" id="SSF51206">
    <property type="entry name" value="cAMP-binding domain-like"/>
    <property type="match status" value="1"/>
</dbReference>
<organism evidence="3 4">
    <name type="scientific">Anaerocolumna aminovalerica</name>
    <dbReference type="NCBI Taxonomy" id="1527"/>
    <lineage>
        <taxon>Bacteria</taxon>
        <taxon>Bacillati</taxon>
        <taxon>Bacillota</taxon>
        <taxon>Clostridia</taxon>
        <taxon>Lachnospirales</taxon>
        <taxon>Lachnospiraceae</taxon>
        <taxon>Anaerocolumna</taxon>
    </lineage>
</organism>
<sequence>MGIKLIYNAVNQVEKGTTIYNENSQVDSVCIIIKGRVLVLRDGVKIVLGSGNFIGVNDVYAGTYLNTYIAYDDVTFYCFPVQEAEDLSKIFAANKDYKGVMVASLIKNLYETDKVYLSLSANIEQLYVFIKRYYALYLNAAGRYGNSAKAINSIENIVPYDTSFEPDEKKMQYYRECAKISMEVWKNFCGVGETISQYILEEVSGLMGQLSGECMEMASYLEELFTSLSNDNGECLFNAVAKLAIIVQNAGGNGKELINILDNIIDQINSIETLFEEKTNRSLKVDRKKMEEIYYILLSTSSSRADEGQGDSGYPKQEAEKAETVERELANSLKQIMDYVDFDKDRGANFEKAITDYMNVKDKHSMDDNVRILRKIVMTSFYDLYEKAFFKAYKDEKVPRVIDLFLKYGFLDERMLSKDQLVELYYLEDESKNFSGPCSVYNIKEWLIKVYEGEKEPSKNDFDLDYRDVLRDRRKRGEIKEAEEKELLVNNTQKVIHEIHNMFRYNHRVVNGQISSFVPFLNGENMLQDLNKLFLTAERVNEAVKEIMEIDYSIFHREVLYVNEEKGIQKEYVMKQVFPDIILMPTQGHNAVMWQDITGKRKSREGRFLLPIFTELVLKDMLIKVFGRFRWELCRTIQGTAWNNIKYKSLTSEYSDYIQFYRKNRDLSEEAKEKIKLQIQKGRNNLREIFVIDYEAWIKGEAAGGLRLNKIARELLATYCPFNLNIRKRLQGQPLFIDAMARFERNKIKKVRELELRYRALEKDNIEITEELKETLIFFRDL</sequence>
<dbReference type="RefSeq" id="WP_091687348.1">
    <property type="nucleotide sequence ID" value="NZ_BAABFM010000007.1"/>
</dbReference>
<proteinExistence type="predicted"/>
<evidence type="ECO:0000256" key="1">
    <source>
        <dbReference type="SAM" id="Coils"/>
    </source>
</evidence>
<dbReference type="PROSITE" id="PS50042">
    <property type="entry name" value="CNMP_BINDING_3"/>
    <property type="match status" value="1"/>
</dbReference>
<dbReference type="AlphaFoldDB" id="A0A1I5GY11"/>
<evidence type="ECO:0000313" key="3">
    <source>
        <dbReference type="EMBL" id="SFO40827.1"/>
    </source>
</evidence>
<dbReference type="STRING" id="1527.SAMN04489757_12359"/>
<dbReference type="InterPro" id="IPR000595">
    <property type="entry name" value="cNMP-bd_dom"/>
</dbReference>
<feature type="domain" description="Cyclic nucleotide-binding" evidence="2">
    <location>
        <begin position="7"/>
        <end position="55"/>
    </location>
</feature>
<keyword evidence="1" id="KW-0175">Coiled coil</keyword>
<name>A0A1I5GY11_9FIRM</name>
<reference evidence="3 4" key="1">
    <citation type="submission" date="2016-10" db="EMBL/GenBank/DDBJ databases">
        <authorList>
            <person name="de Groot N.N."/>
        </authorList>
    </citation>
    <scope>NUCLEOTIDE SEQUENCE [LARGE SCALE GENOMIC DNA]</scope>
    <source>
        <strain evidence="3 4">DSM 1283</strain>
    </source>
</reference>
<protein>
    <recommendedName>
        <fullName evidence="2">Cyclic nucleotide-binding domain-containing protein</fullName>
    </recommendedName>
</protein>
<evidence type="ECO:0000259" key="2">
    <source>
        <dbReference type="PROSITE" id="PS50042"/>
    </source>
</evidence>
<dbReference type="OrthoDB" id="334160at2"/>
<accession>A0A1I5GY11</accession>
<keyword evidence="4" id="KW-1185">Reference proteome</keyword>
<feature type="coiled-coil region" evidence="1">
    <location>
        <begin position="744"/>
        <end position="771"/>
    </location>
</feature>
<dbReference type="Gene3D" id="2.60.120.10">
    <property type="entry name" value="Jelly Rolls"/>
    <property type="match status" value="1"/>
</dbReference>
<dbReference type="Pfam" id="PF00027">
    <property type="entry name" value="cNMP_binding"/>
    <property type="match status" value="1"/>
</dbReference>